<dbReference type="Pfam" id="PF09407">
    <property type="entry name" value="AbiEi_1"/>
    <property type="match status" value="1"/>
</dbReference>
<sequence length="359" mass="40152">MPASPDIPTGLSHAPFLGSEARKRGLLTTEQLRGKQWVRLWHDVYTHVDTDPDSLATRLRGLMLIVPEGAVVGGSAAAGLHGADYRRKGDPITVVVPRDIPVGPRQHVEMTHAELLPDDTAYVRGIPVTAPLRTAFDLARLAKSGGGGNLREHVAAVNAMLHVGVDPYDHRPRLFTVDGFRCYVGQERLYRWVGVRQAAAVAEFAEPLVESPEESRLMMDLVGAGLPKPVAQYRLATPGGRRANAYLDLAYPELGIGIEYDGECHADRREADVERWHRIEEQGFRLFVLTRSTRRELLPKVVRAIRTRLSARGVYVPEAYPRQAHLFQWRTAMALREERERLGVGENAPCPQRRLPFHR</sequence>
<comment type="caution">
    <text evidence="2">The sequence shown here is derived from an EMBL/GenBank/DDBJ whole genome shotgun (WGS) entry which is preliminary data.</text>
</comment>
<dbReference type="Proteomes" id="UP000546642">
    <property type="component" value="Unassembled WGS sequence"/>
</dbReference>
<reference evidence="2 3" key="1">
    <citation type="submission" date="2020-08" db="EMBL/GenBank/DDBJ databases">
        <title>Sequencing the genomes of 1000 actinobacteria strains.</title>
        <authorList>
            <person name="Klenk H.-P."/>
        </authorList>
    </citation>
    <scope>NUCLEOTIDE SEQUENCE [LARGE SCALE GENOMIC DNA]</scope>
    <source>
        <strain evidence="2 3">DSM 46659</strain>
    </source>
</reference>
<dbReference type="InterPro" id="IPR018547">
    <property type="entry name" value="AbiEi_C"/>
</dbReference>
<evidence type="ECO:0000313" key="2">
    <source>
        <dbReference type="EMBL" id="MBB6173424.1"/>
    </source>
</evidence>
<evidence type="ECO:0000259" key="1">
    <source>
        <dbReference type="Pfam" id="PF09407"/>
    </source>
</evidence>
<dbReference type="AlphaFoldDB" id="A0A7W9YJP8"/>
<feature type="domain" description="AbiEi antitoxin C-terminal" evidence="1">
    <location>
        <begin position="70"/>
        <end position="154"/>
    </location>
</feature>
<proteinExistence type="predicted"/>
<organism evidence="2 3">
    <name type="scientific">Nocardiopsis mwathae</name>
    <dbReference type="NCBI Taxonomy" id="1472723"/>
    <lineage>
        <taxon>Bacteria</taxon>
        <taxon>Bacillati</taxon>
        <taxon>Actinomycetota</taxon>
        <taxon>Actinomycetes</taxon>
        <taxon>Streptosporangiales</taxon>
        <taxon>Nocardiopsidaceae</taxon>
        <taxon>Nocardiopsis</taxon>
    </lineage>
</organism>
<keyword evidence="3" id="KW-1185">Reference proteome</keyword>
<name>A0A7W9YJP8_9ACTN</name>
<dbReference type="EMBL" id="JACHDS010000001">
    <property type="protein sequence ID" value="MBB6173424.1"/>
    <property type="molecule type" value="Genomic_DNA"/>
</dbReference>
<gene>
    <name evidence="2" type="ORF">HNR23_003484</name>
</gene>
<accession>A0A7W9YJP8</accession>
<protein>
    <recommendedName>
        <fullName evidence="1">AbiEi antitoxin C-terminal domain-containing protein</fullName>
    </recommendedName>
</protein>
<dbReference type="RefSeq" id="WP_184076796.1">
    <property type="nucleotide sequence ID" value="NZ_JACHDS010000001.1"/>
</dbReference>
<evidence type="ECO:0000313" key="3">
    <source>
        <dbReference type="Proteomes" id="UP000546642"/>
    </source>
</evidence>